<evidence type="ECO:0000256" key="7">
    <source>
        <dbReference type="RuleBase" id="RU003376"/>
    </source>
</evidence>
<dbReference type="PROSITE" id="PS50253">
    <property type="entry name" value="COX3"/>
    <property type="match status" value="1"/>
</dbReference>
<gene>
    <name evidence="10" type="ORF">B0I18_101825</name>
</gene>
<sequence>MIMAGQEKQQRKKIHPQKFAMWIAIGSIIMMFGGLTSGYIVRKSQGNWVNFNLPTEFYLSTVAILLSSLTMVLAMRSFKQRQMPLHKAMITITLVLGVIFSVLQYLGFKDLYFHTKWNNNVSFQYLIVIVLVHALHIIGGVIALLITFMRTFSRKVKIYSSTGLEIVGTYWHFVDILWIYLFIFFLMNQ</sequence>
<dbReference type="GO" id="GO:0005886">
    <property type="term" value="C:plasma membrane"/>
    <property type="evidence" value="ECO:0007669"/>
    <property type="project" value="UniProtKB-SubCell"/>
</dbReference>
<proteinExistence type="inferred from homology"/>
<dbReference type="InterPro" id="IPR024791">
    <property type="entry name" value="Cyt_c/ubiquinol_Oxase_su3"/>
</dbReference>
<dbReference type="GO" id="GO:0019646">
    <property type="term" value="P:aerobic electron transport chain"/>
    <property type="evidence" value="ECO:0007669"/>
    <property type="project" value="InterPro"/>
</dbReference>
<feature type="transmembrane region" description="Helical" evidence="8">
    <location>
        <begin position="20"/>
        <end position="41"/>
    </location>
</feature>
<organism evidence="10 11">
    <name type="scientific">Taibaiella chishuiensis</name>
    <dbReference type="NCBI Taxonomy" id="1434707"/>
    <lineage>
        <taxon>Bacteria</taxon>
        <taxon>Pseudomonadati</taxon>
        <taxon>Bacteroidota</taxon>
        <taxon>Chitinophagia</taxon>
        <taxon>Chitinophagales</taxon>
        <taxon>Chitinophagaceae</taxon>
        <taxon>Taibaiella</taxon>
    </lineage>
</organism>
<dbReference type="CDD" id="cd00386">
    <property type="entry name" value="Heme_Cu_Oxidase_III_like"/>
    <property type="match status" value="1"/>
</dbReference>
<keyword evidence="11" id="KW-1185">Reference proteome</keyword>
<dbReference type="PANTHER" id="PTHR11403">
    <property type="entry name" value="CYTOCHROME C OXIDASE SUBUNIT III"/>
    <property type="match status" value="1"/>
</dbReference>
<evidence type="ECO:0000256" key="2">
    <source>
        <dbReference type="ARBA" id="ARBA00010581"/>
    </source>
</evidence>
<protein>
    <submittedName>
        <fullName evidence="10">Cytochrome c oxidase subunit 3</fullName>
    </submittedName>
</protein>
<dbReference type="Gene3D" id="1.20.120.80">
    <property type="entry name" value="Cytochrome c oxidase, subunit III, four-helix bundle"/>
    <property type="match status" value="1"/>
</dbReference>
<dbReference type="Pfam" id="PF00510">
    <property type="entry name" value="COX3"/>
    <property type="match status" value="1"/>
</dbReference>
<keyword evidence="3" id="KW-1003">Cell membrane</keyword>
<dbReference type="PANTHER" id="PTHR11403:SF2">
    <property type="entry name" value="CYTOCHROME BO(3) UBIQUINOL OXIDASE SUBUNIT 3"/>
    <property type="match status" value="1"/>
</dbReference>
<evidence type="ECO:0000256" key="3">
    <source>
        <dbReference type="ARBA" id="ARBA00022475"/>
    </source>
</evidence>
<evidence type="ECO:0000313" key="11">
    <source>
        <dbReference type="Proteomes" id="UP000240572"/>
    </source>
</evidence>
<reference evidence="10 11" key="1">
    <citation type="submission" date="2018-03" db="EMBL/GenBank/DDBJ databases">
        <title>Genomic Encyclopedia of Type Strains, Phase III (KMG-III): the genomes of soil and plant-associated and newly described type strains.</title>
        <authorList>
            <person name="Whitman W."/>
        </authorList>
    </citation>
    <scope>NUCLEOTIDE SEQUENCE [LARGE SCALE GENOMIC DNA]</scope>
    <source>
        <strain evidence="10 11">CGMCC 1.12700</strain>
    </source>
</reference>
<keyword evidence="6 8" id="KW-0472">Membrane</keyword>
<feature type="transmembrane region" description="Helical" evidence="8">
    <location>
        <begin position="169"/>
        <end position="187"/>
    </location>
</feature>
<accession>A0A2P8DBV8</accession>
<keyword evidence="4 7" id="KW-0812">Transmembrane</keyword>
<keyword evidence="5 8" id="KW-1133">Transmembrane helix</keyword>
<name>A0A2P8DBV8_9BACT</name>
<evidence type="ECO:0000256" key="5">
    <source>
        <dbReference type="ARBA" id="ARBA00022989"/>
    </source>
</evidence>
<dbReference type="Proteomes" id="UP000240572">
    <property type="component" value="Unassembled WGS sequence"/>
</dbReference>
<feature type="transmembrane region" description="Helical" evidence="8">
    <location>
        <begin position="126"/>
        <end position="148"/>
    </location>
</feature>
<dbReference type="EMBL" id="PYGD01000001">
    <property type="protein sequence ID" value="PSK94665.1"/>
    <property type="molecule type" value="Genomic_DNA"/>
</dbReference>
<dbReference type="AlphaFoldDB" id="A0A2P8DBV8"/>
<dbReference type="SUPFAM" id="SSF81452">
    <property type="entry name" value="Cytochrome c oxidase subunit III-like"/>
    <property type="match status" value="1"/>
</dbReference>
<feature type="transmembrane region" description="Helical" evidence="8">
    <location>
        <begin position="57"/>
        <end position="76"/>
    </location>
</feature>
<feature type="transmembrane region" description="Helical" evidence="8">
    <location>
        <begin position="88"/>
        <end position="106"/>
    </location>
</feature>
<comment type="subcellular location">
    <subcellularLocation>
        <location evidence="1 7">Cell membrane</location>
        <topology evidence="1 7">Multi-pass membrane protein</topology>
    </subcellularLocation>
</comment>
<evidence type="ECO:0000313" key="10">
    <source>
        <dbReference type="EMBL" id="PSK94665.1"/>
    </source>
</evidence>
<evidence type="ECO:0000256" key="8">
    <source>
        <dbReference type="SAM" id="Phobius"/>
    </source>
</evidence>
<evidence type="ECO:0000259" key="9">
    <source>
        <dbReference type="PROSITE" id="PS50253"/>
    </source>
</evidence>
<comment type="similarity">
    <text evidence="2 7">Belongs to the cytochrome c oxidase subunit 3 family.</text>
</comment>
<comment type="caution">
    <text evidence="10">The sequence shown here is derived from an EMBL/GenBank/DDBJ whole genome shotgun (WGS) entry which is preliminary data.</text>
</comment>
<dbReference type="GO" id="GO:0004129">
    <property type="term" value="F:cytochrome-c oxidase activity"/>
    <property type="evidence" value="ECO:0007669"/>
    <property type="project" value="InterPro"/>
</dbReference>
<dbReference type="InterPro" id="IPR013833">
    <property type="entry name" value="Cyt_c_oxidase_su3_a-hlx"/>
</dbReference>
<evidence type="ECO:0000256" key="1">
    <source>
        <dbReference type="ARBA" id="ARBA00004651"/>
    </source>
</evidence>
<dbReference type="InterPro" id="IPR000298">
    <property type="entry name" value="Cyt_c_oxidase-like_su3"/>
</dbReference>
<dbReference type="InterPro" id="IPR035973">
    <property type="entry name" value="Cyt_c_oxidase_su3-like_sf"/>
</dbReference>
<evidence type="ECO:0000256" key="6">
    <source>
        <dbReference type="ARBA" id="ARBA00023136"/>
    </source>
</evidence>
<feature type="domain" description="Heme-copper oxidase subunit III family profile" evidence="9">
    <location>
        <begin position="18"/>
        <end position="189"/>
    </location>
</feature>
<evidence type="ECO:0000256" key="4">
    <source>
        <dbReference type="ARBA" id="ARBA00022692"/>
    </source>
</evidence>